<dbReference type="GO" id="GO:0006062">
    <property type="term" value="P:sorbitol catabolic process"/>
    <property type="evidence" value="ECO:0007669"/>
    <property type="project" value="TreeGrafter"/>
</dbReference>
<feature type="domain" description="Enoyl reductase (ER)" evidence="8">
    <location>
        <begin position="84"/>
        <end position="422"/>
    </location>
</feature>
<dbReference type="InterPro" id="IPR020843">
    <property type="entry name" value="ER"/>
</dbReference>
<sequence length="426" mass="46099">MVNQSIKSKPEIPQVNLYMHLAEVMIIGVNLHDLSEVVNGVDSVALCSWLKLLKLLKLLKGVEAHSQAFAHFRISTNLSFVLEKVDVVKYEDRPVPEIKDPHDVIVNVRYTGICGSDVHYYTHGAIGKYVVTKPMVLGHESAGVVHAVGSAVKSLKVGDQVAMEPGVPCRRCVRCLDGHYNLCPDMAFAATPPYDGTLAKFYLLPEDFCYKLPPHVSMQEGALLEPTAVAVHFCRLANVRPGNSVVVFGVGPVGLLTCKVARYVFGATTVVGVDVNEKRLEFTKENGATHVFKSEQGSTPQETAEQIIARFGLGEGADVVIDASGAESCIQTAVYVARNGGSYTQGGMGKTDVLFPIGIMCGKELHVTGSFRYSSGDYQLALDMIASGKLSVKELVSETVPFEEAKQAFDNVKLGNGIKWLIEGPK</sequence>
<dbReference type="PANTHER" id="PTHR43161:SF9">
    <property type="entry name" value="SORBITOL DEHYDROGENASE"/>
    <property type="match status" value="1"/>
</dbReference>
<dbReference type="GO" id="GO:0008270">
    <property type="term" value="F:zinc ion binding"/>
    <property type="evidence" value="ECO:0007669"/>
    <property type="project" value="InterPro"/>
</dbReference>
<comment type="cofactor">
    <cofactor evidence="1 7">
        <name>Zn(2+)</name>
        <dbReference type="ChEBI" id="CHEBI:29105"/>
    </cofactor>
</comment>
<dbReference type="InterPro" id="IPR013154">
    <property type="entry name" value="ADH-like_N"/>
</dbReference>
<dbReference type="AlphaFoldDB" id="A0AAD9LEK9"/>
<dbReference type="PROSITE" id="PS00059">
    <property type="entry name" value="ADH_ZINC"/>
    <property type="match status" value="1"/>
</dbReference>
<keyword evidence="10" id="KW-1185">Reference proteome</keyword>
<comment type="similarity">
    <text evidence="2 7">Belongs to the zinc-containing alcohol dehydrogenase family.</text>
</comment>
<dbReference type="InterPro" id="IPR011032">
    <property type="entry name" value="GroES-like_sf"/>
</dbReference>
<evidence type="ECO:0000256" key="4">
    <source>
        <dbReference type="ARBA" id="ARBA00022833"/>
    </source>
</evidence>
<dbReference type="Pfam" id="PF00107">
    <property type="entry name" value="ADH_zinc_N"/>
    <property type="match status" value="1"/>
</dbReference>
<dbReference type="GO" id="GO:0003939">
    <property type="term" value="F:L-iditol 2-dehydrogenase (NAD+) activity"/>
    <property type="evidence" value="ECO:0007669"/>
    <property type="project" value="TreeGrafter"/>
</dbReference>
<evidence type="ECO:0000313" key="10">
    <source>
        <dbReference type="Proteomes" id="UP001259832"/>
    </source>
</evidence>
<dbReference type="SUPFAM" id="SSF51735">
    <property type="entry name" value="NAD(P)-binding Rossmann-fold domains"/>
    <property type="match status" value="1"/>
</dbReference>
<dbReference type="CDD" id="cd05285">
    <property type="entry name" value="sorbitol_DH"/>
    <property type="match status" value="1"/>
</dbReference>
<dbReference type="InterPro" id="IPR036291">
    <property type="entry name" value="NAD(P)-bd_dom_sf"/>
</dbReference>
<organism evidence="9 10">
    <name type="scientific">Phytophthora citrophthora</name>
    <dbReference type="NCBI Taxonomy" id="4793"/>
    <lineage>
        <taxon>Eukaryota</taxon>
        <taxon>Sar</taxon>
        <taxon>Stramenopiles</taxon>
        <taxon>Oomycota</taxon>
        <taxon>Peronosporomycetes</taxon>
        <taxon>Peronosporales</taxon>
        <taxon>Peronosporaceae</taxon>
        <taxon>Phytophthora</taxon>
    </lineage>
</organism>
<evidence type="ECO:0000259" key="8">
    <source>
        <dbReference type="SMART" id="SM00829"/>
    </source>
</evidence>
<evidence type="ECO:0000256" key="2">
    <source>
        <dbReference type="ARBA" id="ARBA00008072"/>
    </source>
</evidence>
<reference evidence="9" key="1">
    <citation type="submission" date="2023-08" db="EMBL/GenBank/DDBJ databases">
        <title>Reference Genome Resource for the Citrus Pathogen Phytophthora citrophthora.</title>
        <authorList>
            <person name="Moller H."/>
            <person name="Coetzee B."/>
            <person name="Rose L.J."/>
            <person name="Van Niekerk J.M."/>
        </authorList>
    </citation>
    <scope>NUCLEOTIDE SEQUENCE</scope>
    <source>
        <strain evidence="9">STE-U-9442</strain>
    </source>
</reference>
<dbReference type="SUPFAM" id="SSF50129">
    <property type="entry name" value="GroES-like"/>
    <property type="match status" value="1"/>
</dbReference>
<evidence type="ECO:0000313" key="9">
    <source>
        <dbReference type="EMBL" id="KAK1933608.1"/>
    </source>
</evidence>
<evidence type="ECO:0000256" key="7">
    <source>
        <dbReference type="RuleBase" id="RU361277"/>
    </source>
</evidence>
<comment type="caution">
    <text evidence="9">The sequence shown here is derived from an EMBL/GenBank/DDBJ whole genome shotgun (WGS) entry which is preliminary data.</text>
</comment>
<gene>
    <name evidence="9" type="ORF">P3T76_011822</name>
</gene>
<dbReference type="Gene3D" id="3.40.50.720">
    <property type="entry name" value="NAD(P)-binding Rossmann-like Domain"/>
    <property type="match status" value="1"/>
</dbReference>
<dbReference type="Pfam" id="PF08240">
    <property type="entry name" value="ADH_N"/>
    <property type="match status" value="1"/>
</dbReference>
<proteinExistence type="inferred from homology"/>
<dbReference type="EMBL" id="JASMQC010000028">
    <property type="protein sequence ID" value="KAK1933608.1"/>
    <property type="molecule type" value="Genomic_DNA"/>
</dbReference>
<protein>
    <submittedName>
        <fullName evidence="9">D-xylulose reductase A</fullName>
    </submittedName>
</protein>
<accession>A0AAD9LEK9</accession>
<name>A0AAD9LEK9_9STRA</name>
<keyword evidence="4 7" id="KW-0862">Zinc</keyword>
<evidence type="ECO:0000256" key="5">
    <source>
        <dbReference type="ARBA" id="ARBA00023002"/>
    </source>
</evidence>
<dbReference type="PANTHER" id="PTHR43161">
    <property type="entry name" value="SORBITOL DEHYDROGENASE"/>
    <property type="match status" value="1"/>
</dbReference>
<keyword evidence="6" id="KW-0520">NAD</keyword>
<evidence type="ECO:0000256" key="6">
    <source>
        <dbReference type="ARBA" id="ARBA00023027"/>
    </source>
</evidence>
<keyword evidence="5" id="KW-0560">Oxidoreductase</keyword>
<dbReference type="InterPro" id="IPR002328">
    <property type="entry name" value="ADH_Zn_CS"/>
</dbReference>
<dbReference type="Gene3D" id="3.90.180.10">
    <property type="entry name" value="Medium-chain alcohol dehydrogenases, catalytic domain"/>
    <property type="match status" value="1"/>
</dbReference>
<dbReference type="SMART" id="SM00829">
    <property type="entry name" value="PKS_ER"/>
    <property type="match status" value="1"/>
</dbReference>
<evidence type="ECO:0000256" key="1">
    <source>
        <dbReference type="ARBA" id="ARBA00001947"/>
    </source>
</evidence>
<keyword evidence="3 7" id="KW-0479">Metal-binding</keyword>
<dbReference type="Proteomes" id="UP001259832">
    <property type="component" value="Unassembled WGS sequence"/>
</dbReference>
<dbReference type="FunFam" id="3.40.50.720:FF:000068">
    <property type="entry name" value="Sorbitol dehydrogenase"/>
    <property type="match status" value="1"/>
</dbReference>
<dbReference type="InterPro" id="IPR013149">
    <property type="entry name" value="ADH-like_C"/>
</dbReference>
<evidence type="ECO:0000256" key="3">
    <source>
        <dbReference type="ARBA" id="ARBA00022723"/>
    </source>
</evidence>
<dbReference type="InterPro" id="IPR045306">
    <property type="entry name" value="SDH-like"/>
</dbReference>